<keyword evidence="2" id="KW-0732">Signal</keyword>
<organism evidence="3 4">
    <name type="scientific">Actinomadura pelletieri DSM 43383</name>
    <dbReference type="NCBI Taxonomy" id="1120940"/>
    <lineage>
        <taxon>Bacteria</taxon>
        <taxon>Bacillati</taxon>
        <taxon>Actinomycetota</taxon>
        <taxon>Actinomycetes</taxon>
        <taxon>Streptosporangiales</taxon>
        <taxon>Thermomonosporaceae</taxon>
        <taxon>Actinomadura</taxon>
    </lineage>
</organism>
<evidence type="ECO:0000313" key="3">
    <source>
        <dbReference type="EMBL" id="RKS71192.1"/>
    </source>
</evidence>
<reference evidence="3 4" key="1">
    <citation type="submission" date="2018-10" db="EMBL/GenBank/DDBJ databases">
        <title>Genomic Encyclopedia of Archaeal and Bacterial Type Strains, Phase II (KMG-II): from individual species to whole genera.</title>
        <authorList>
            <person name="Goeker M."/>
        </authorList>
    </citation>
    <scope>NUCLEOTIDE SEQUENCE [LARGE SCALE GENOMIC DNA]</scope>
    <source>
        <strain evidence="3 4">DSM 43383</strain>
    </source>
</reference>
<accession>A0A495QH01</accession>
<feature type="chain" id="PRO_5039627385" evidence="2">
    <location>
        <begin position="21"/>
        <end position="68"/>
    </location>
</feature>
<evidence type="ECO:0000256" key="1">
    <source>
        <dbReference type="SAM" id="MobiDB-lite"/>
    </source>
</evidence>
<proteinExistence type="predicted"/>
<dbReference type="Proteomes" id="UP000274601">
    <property type="component" value="Unassembled WGS sequence"/>
</dbReference>
<feature type="compositionally biased region" description="Pro residues" evidence="1">
    <location>
        <begin position="49"/>
        <end position="62"/>
    </location>
</feature>
<feature type="signal peptide" evidence="2">
    <location>
        <begin position="1"/>
        <end position="20"/>
    </location>
</feature>
<gene>
    <name evidence="3" type="ORF">BZB76_5679</name>
</gene>
<evidence type="ECO:0000256" key="2">
    <source>
        <dbReference type="SAM" id="SignalP"/>
    </source>
</evidence>
<dbReference type="EMBL" id="RBWU01000006">
    <property type="protein sequence ID" value="RKS71192.1"/>
    <property type="molecule type" value="Genomic_DNA"/>
</dbReference>
<name>A0A495QH01_9ACTN</name>
<feature type="region of interest" description="Disordered" evidence="1">
    <location>
        <begin position="42"/>
        <end position="68"/>
    </location>
</feature>
<keyword evidence="4" id="KW-1185">Reference proteome</keyword>
<dbReference type="AlphaFoldDB" id="A0A495QH01"/>
<sequence length="68" mass="7051">MLLLTQLFVAVLLDAGYDLAQALTAASAVCVMAQIIVRLLGEDGTGSQPRPPQPPSQSPTQPPSGSDF</sequence>
<protein>
    <submittedName>
        <fullName evidence="3">Uncharacterized protein</fullName>
    </submittedName>
</protein>
<evidence type="ECO:0000313" key="4">
    <source>
        <dbReference type="Proteomes" id="UP000274601"/>
    </source>
</evidence>
<comment type="caution">
    <text evidence="3">The sequence shown here is derived from an EMBL/GenBank/DDBJ whole genome shotgun (WGS) entry which is preliminary data.</text>
</comment>